<dbReference type="AlphaFoldDB" id="A0A9W9SYL1"/>
<dbReference type="EMBL" id="JAPQKQ010000003">
    <property type="protein sequence ID" value="KAJ5202832.1"/>
    <property type="molecule type" value="Genomic_DNA"/>
</dbReference>
<reference evidence="2" key="1">
    <citation type="submission" date="2022-11" db="EMBL/GenBank/DDBJ databases">
        <authorList>
            <person name="Petersen C."/>
        </authorList>
    </citation>
    <scope>NUCLEOTIDE SEQUENCE</scope>
    <source>
        <strain evidence="2">IBT 20477</strain>
    </source>
</reference>
<dbReference type="OrthoDB" id="10378342at2759"/>
<protein>
    <submittedName>
        <fullName evidence="2">Uncharacterized protein</fullName>
    </submittedName>
</protein>
<accession>A0A9W9SYL1</accession>
<evidence type="ECO:0000256" key="1">
    <source>
        <dbReference type="SAM" id="MobiDB-lite"/>
    </source>
</evidence>
<feature type="compositionally biased region" description="Basic and acidic residues" evidence="1">
    <location>
        <begin position="1"/>
        <end position="10"/>
    </location>
</feature>
<name>A0A9W9SYL1_9EURO</name>
<dbReference type="Proteomes" id="UP001150942">
    <property type="component" value="Unassembled WGS sequence"/>
</dbReference>
<evidence type="ECO:0000313" key="3">
    <source>
        <dbReference type="Proteomes" id="UP001150942"/>
    </source>
</evidence>
<feature type="region of interest" description="Disordered" evidence="1">
    <location>
        <begin position="1"/>
        <end position="22"/>
    </location>
</feature>
<comment type="caution">
    <text evidence="2">The sequence shown here is derived from an EMBL/GenBank/DDBJ whole genome shotgun (WGS) entry which is preliminary data.</text>
</comment>
<sequence>MKISKVDRHSPPLAYINRQQKKKFEGPEEAEFLLANLMVHNQLILHKIQTPEQQAATPETDQND</sequence>
<proteinExistence type="predicted"/>
<organism evidence="2 3">
    <name type="scientific">Penicillium cf. viridicatum</name>
    <dbReference type="NCBI Taxonomy" id="2972119"/>
    <lineage>
        <taxon>Eukaryota</taxon>
        <taxon>Fungi</taxon>
        <taxon>Dikarya</taxon>
        <taxon>Ascomycota</taxon>
        <taxon>Pezizomycotina</taxon>
        <taxon>Eurotiomycetes</taxon>
        <taxon>Eurotiomycetidae</taxon>
        <taxon>Eurotiales</taxon>
        <taxon>Aspergillaceae</taxon>
        <taxon>Penicillium</taxon>
    </lineage>
</organism>
<keyword evidence="3" id="KW-1185">Reference proteome</keyword>
<gene>
    <name evidence="2" type="ORF">N7449_004911</name>
</gene>
<evidence type="ECO:0000313" key="2">
    <source>
        <dbReference type="EMBL" id="KAJ5202832.1"/>
    </source>
</evidence>
<reference evidence="2" key="2">
    <citation type="journal article" date="2023" name="IMA Fungus">
        <title>Comparative genomic study of the Penicillium genus elucidates a diverse pangenome and 15 lateral gene transfer events.</title>
        <authorList>
            <person name="Petersen C."/>
            <person name="Sorensen T."/>
            <person name="Nielsen M.R."/>
            <person name="Sondergaard T.E."/>
            <person name="Sorensen J.L."/>
            <person name="Fitzpatrick D.A."/>
            <person name="Frisvad J.C."/>
            <person name="Nielsen K.L."/>
        </authorList>
    </citation>
    <scope>NUCLEOTIDE SEQUENCE</scope>
    <source>
        <strain evidence="2">IBT 20477</strain>
    </source>
</reference>